<keyword evidence="10" id="KW-1185">Reference proteome</keyword>
<comment type="similarity">
    <text evidence="2 6">Belongs to the enhancer of polycomb family.</text>
</comment>
<evidence type="ECO:0000256" key="7">
    <source>
        <dbReference type="SAM" id="MobiDB-lite"/>
    </source>
</evidence>
<dbReference type="EMBL" id="LGRX02004425">
    <property type="protein sequence ID" value="KAK3280376.1"/>
    <property type="molecule type" value="Genomic_DNA"/>
</dbReference>
<evidence type="ECO:0000313" key="9">
    <source>
        <dbReference type="EMBL" id="KAK3280376.1"/>
    </source>
</evidence>
<sequence length="500" mass="56780">MSRPSFRPRPLDIQQKLPIVRDPKEVSFDDANATRAVHHSHVALDKDNDQVQLIGSEKNASIPVPEDKTVDSYFTDVKPTFARNSSYYRFTGNNKLSKDYVEYDLDDSDEEWLQKYNAGQTRLPAEKFEAMLFKLEVACSYATEKRFQEEAAAAADRGVTLTLAERTALVASISNLQREQAFSALRLISTRQTVIQAVYDYWVDKRCRKGKPLLRRFQIPPPVSDTNPYNVFRPREKIHRPQTRRKRENDSTAYKKMAEVRKNIGSGLVLLDQIIKRERRKRDLINTENELQSLQIKMKHEPRGAQDAHEAETLVTRPKPRERLLGASASTSTPKARDGASGPAAIQPSGERPGMPTGIRKHKLNKKRRRDVRDPNRPPAPAYQPPPPLPELDMLFAHDLQMDDLSQFCIPSFVDRKRCRARVGRGGRIIFDRWDSLELLSGEIAEPLSNGDDGQTLKVEIPTVGSVIPEAVRNAPQEPHDVAMEEKPVLDIPVTEVDQQ</sequence>
<dbReference type="GO" id="GO:0035267">
    <property type="term" value="C:NuA4 histone acetyltransferase complex"/>
    <property type="evidence" value="ECO:0007669"/>
    <property type="project" value="InterPro"/>
</dbReference>
<reference evidence="9 10" key="1">
    <citation type="journal article" date="2015" name="Genome Biol. Evol.">
        <title>Comparative Genomics of a Bacterivorous Green Alga Reveals Evolutionary Causalities and Consequences of Phago-Mixotrophic Mode of Nutrition.</title>
        <authorList>
            <person name="Burns J.A."/>
            <person name="Paasch A."/>
            <person name="Narechania A."/>
            <person name="Kim E."/>
        </authorList>
    </citation>
    <scope>NUCLEOTIDE SEQUENCE [LARGE SCALE GENOMIC DNA]</scope>
    <source>
        <strain evidence="9 10">PLY_AMNH</strain>
    </source>
</reference>
<evidence type="ECO:0000256" key="1">
    <source>
        <dbReference type="ARBA" id="ARBA00004123"/>
    </source>
</evidence>
<evidence type="ECO:0000256" key="4">
    <source>
        <dbReference type="ARBA" id="ARBA00023163"/>
    </source>
</evidence>
<feature type="region of interest" description="Disordered" evidence="7">
    <location>
        <begin position="295"/>
        <end position="391"/>
    </location>
</feature>
<dbReference type="PANTHER" id="PTHR14898">
    <property type="entry name" value="ENHANCER OF POLYCOMB"/>
    <property type="match status" value="1"/>
</dbReference>
<feature type="compositionally biased region" description="Basic and acidic residues" evidence="7">
    <location>
        <begin position="298"/>
        <end position="312"/>
    </location>
</feature>
<name>A0AAE0GLM6_9CHLO</name>
<feature type="domain" description="Enhancer of polycomb-like N-terminal" evidence="8">
    <location>
        <begin position="11"/>
        <end position="136"/>
    </location>
</feature>
<dbReference type="Pfam" id="PF10513">
    <property type="entry name" value="EPL1"/>
    <property type="match status" value="1"/>
</dbReference>
<proteinExistence type="inferred from homology"/>
<feature type="compositionally biased region" description="Pro residues" evidence="7">
    <location>
        <begin position="377"/>
        <end position="390"/>
    </location>
</feature>
<evidence type="ECO:0000259" key="8">
    <source>
        <dbReference type="Pfam" id="PF10513"/>
    </source>
</evidence>
<dbReference type="AlphaFoldDB" id="A0AAE0GLM6"/>
<keyword evidence="3 6" id="KW-0805">Transcription regulation</keyword>
<evidence type="ECO:0000256" key="2">
    <source>
        <dbReference type="ARBA" id="ARBA00008035"/>
    </source>
</evidence>
<dbReference type="InterPro" id="IPR019542">
    <property type="entry name" value="Enhancer_polycomb-like_N"/>
</dbReference>
<dbReference type="InterPro" id="IPR024943">
    <property type="entry name" value="Enhancer_polycomb"/>
</dbReference>
<keyword evidence="4 6" id="KW-0804">Transcription</keyword>
<dbReference type="Proteomes" id="UP001190700">
    <property type="component" value="Unassembled WGS sequence"/>
</dbReference>
<gene>
    <name evidence="9" type="ORF">CYMTET_11781</name>
</gene>
<comment type="subcellular location">
    <subcellularLocation>
        <location evidence="1 6">Nucleus</location>
    </subcellularLocation>
</comment>
<comment type="caution">
    <text evidence="9">The sequence shown here is derived from an EMBL/GenBank/DDBJ whole genome shotgun (WGS) entry which is preliminary data.</text>
</comment>
<evidence type="ECO:0000256" key="3">
    <source>
        <dbReference type="ARBA" id="ARBA00023015"/>
    </source>
</evidence>
<organism evidence="9 10">
    <name type="scientific">Cymbomonas tetramitiformis</name>
    <dbReference type="NCBI Taxonomy" id="36881"/>
    <lineage>
        <taxon>Eukaryota</taxon>
        <taxon>Viridiplantae</taxon>
        <taxon>Chlorophyta</taxon>
        <taxon>Pyramimonadophyceae</taxon>
        <taxon>Pyramimonadales</taxon>
        <taxon>Pyramimonadaceae</taxon>
        <taxon>Cymbomonas</taxon>
    </lineage>
</organism>
<accession>A0AAE0GLM6</accession>
<evidence type="ECO:0000313" key="10">
    <source>
        <dbReference type="Proteomes" id="UP001190700"/>
    </source>
</evidence>
<keyword evidence="5 6" id="KW-0539">Nucleus</keyword>
<feature type="compositionally biased region" description="Basic residues" evidence="7">
    <location>
        <begin position="359"/>
        <end position="370"/>
    </location>
</feature>
<protein>
    <recommendedName>
        <fullName evidence="6">Enhancer of polycomb-like protein</fullName>
    </recommendedName>
</protein>
<dbReference type="GO" id="GO:0005634">
    <property type="term" value="C:nucleus"/>
    <property type="evidence" value="ECO:0007669"/>
    <property type="project" value="UniProtKB-SubCell"/>
</dbReference>
<feature type="region of interest" description="Disordered" evidence="7">
    <location>
        <begin position="476"/>
        <end position="500"/>
    </location>
</feature>
<evidence type="ECO:0000256" key="6">
    <source>
        <dbReference type="RuleBase" id="RU361124"/>
    </source>
</evidence>
<evidence type="ECO:0000256" key="5">
    <source>
        <dbReference type="ARBA" id="ARBA00023242"/>
    </source>
</evidence>
<dbReference type="GO" id="GO:0006357">
    <property type="term" value="P:regulation of transcription by RNA polymerase II"/>
    <property type="evidence" value="ECO:0007669"/>
    <property type="project" value="InterPro"/>
</dbReference>
<feature type="compositionally biased region" description="Basic and acidic residues" evidence="7">
    <location>
        <begin position="478"/>
        <end position="489"/>
    </location>
</feature>